<evidence type="ECO:0000313" key="1">
    <source>
        <dbReference type="EMBL" id="CDW41163.1"/>
    </source>
</evidence>
<name>A0A0K2USB8_LEPSM</name>
<dbReference type="EMBL" id="HACA01023802">
    <property type="protein sequence ID" value="CDW41163.1"/>
    <property type="molecule type" value="Transcribed_RNA"/>
</dbReference>
<organism evidence="1">
    <name type="scientific">Lepeophtheirus salmonis</name>
    <name type="common">Salmon louse</name>
    <name type="synonym">Caligus salmonis</name>
    <dbReference type="NCBI Taxonomy" id="72036"/>
    <lineage>
        <taxon>Eukaryota</taxon>
        <taxon>Metazoa</taxon>
        <taxon>Ecdysozoa</taxon>
        <taxon>Arthropoda</taxon>
        <taxon>Crustacea</taxon>
        <taxon>Multicrustacea</taxon>
        <taxon>Hexanauplia</taxon>
        <taxon>Copepoda</taxon>
        <taxon>Siphonostomatoida</taxon>
        <taxon>Caligidae</taxon>
        <taxon>Lepeophtheirus</taxon>
    </lineage>
</organism>
<sequence length="33" mass="3743">QDECEVDLNAASILNKINIIKNDNINYLKVIIV</sequence>
<feature type="non-terminal residue" evidence="1">
    <location>
        <position position="1"/>
    </location>
</feature>
<dbReference type="AlphaFoldDB" id="A0A0K2USB8"/>
<protein>
    <submittedName>
        <fullName evidence="1">Uncharacterized protein</fullName>
    </submittedName>
</protein>
<proteinExistence type="predicted"/>
<reference evidence="1" key="1">
    <citation type="submission" date="2014-05" db="EMBL/GenBank/DDBJ databases">
        <authorList>
            <person name="Chronopoulou M."/>
        </authorList>
    </citation>
    <scope>NUCLEOTIDE SEQUENCE</scope>
    <source>
        <tissue evidence="1">Whole organism</tissue>
    </source>
</reference>
<accession>A0A0K2USB8</accession>